<dbReference type="Gene3D" id="1.10.40.70">
    <property type="match status" value="1"/>
</dbReference>
<organism evidence="4 5">
    <name type="scientific">Trichlorobacter thiogenes</name>
    <dbReference type="NCBI Taxonomy" id="115783"/>
    <lineage>
        <taxon>Bacteria</taxon>
        <taxon>Pseudomonadati</taxon>
        <taxon>Thermodesulfobacteriota</taxon>
        <taxon>Desulfuromonadia</taxon>
        <taxon>Geobacterales</taxon>
        <taxon>Geobacteraceae</taxon>
        <taxon>Trichlorobacter</taxon>
    </lineage>
</organism>
<dbReference type="Pfam" id="PF00072">
    <property type="entry name" value="Response_reg"/>
    <property type="match status" value="1"/>
</dbReference>
<dbReference type="Gene3D" id="3.40.50.2300">
    <property type="match status" value="1"/>
</dbReference>
<dbReference type="Pfam" id="PF05157">
    <property type="entry name" value="MshEN"/>
    <property type="match status" value="1"/>
</dbReference>
<name>A0A1T4RKX5_9BACT</name>
<sequence>MATQLGDILVENELISKKTLEKALERQSGTDKRLGQVLEEMGVITEPELMEALLRQHSPFADIAQKKQLGDILVQAKLISEKTLERALERQRAEGKRLGQVLEEMGVITEHELVDALGRQFGFNTVSGFSNREYSPTMLNMLPTEFVMKRIIFPLKQKDMMLAVAITDPFDGETTDMIARITGLQVVPVIATRKEILEAIARHYLNAPINPDAGNTILVVEDSPTVATLVQAALVKEGYNVIICKDGIEALKTTLTHRPQLVITDAQMPKLDGHGLLRAIKANPITASIPVIMLTGRATTDEEQKALAAGFFDFIPKPVQPLRVVSRVKRALEMSKKMKY</sequence>
<dbReference type="InterPro" id="IPR007831">
    <property type="entry name" value="T2SS_GspE_N"/>
</dbReference>
<feature type="modified residue" description="4-aspartylphosphate" evidence="2">
    <location>
        <position position="265"/>
    </location>
</feature>
<dbReference type="InterPro" id="IPR011006">
    <property type="entry name" value="CheY-like_superfamily"/>
</dbReference>
<evidence type="ECO:0000313" key="5">
    <source>
        <dbReference type="Proteomes" id="UP000190102"/>
    </source>
</evidence>
<dbReference type="PANTHER" id="PTHR44591">
    <property type="entry name" value="STRESS RESPONSE REGULATOR PROTEIN 1"/>
    <property type="match status" value="1"/>
</dbReference>
<keyword evidence="1 2" id="KW-0597">Phosphoprotein</keyword>
<protein>
    <submittedName>
        <fullName evidence="4">Type II secretion system (T2SS), protein E, N-terminal domain</fullName>
    </submittedName>
</protein>
<dbReference type="OrthoDB" id="5394048at2"/>
<evidence type="ECO:0000256" key="2">
    <source>
        <dbReference type="PROSITE-ProRule" id="PRU00169"/>
    </source>
</evidence>
<dbReference type="AlphaFoldDB" id="A0A1T4RKX5"/>
<evidence type="ECO:0000259" key="3">
    <source>
        <dbReference type="PROSITE" id="PS50110"/>
    </source>
</evidence>
<feature type="domain" description="Response regulatory" evidence="3">
    <location>
        <begin position="216"/>
        <end position="332"/>
    </location>
</feature>
<dbReference type="CDD" id="cd00156">
    <property type="entry name" value="REC"/>
    <property type="match status" value="1"/>
</dbReference>
<dbReference type="PANTHER" id="PTHR44591:SF25">
    <property type="entry name" value="CHEMOTAXIS TWO-COMPONENT RESPONSE REGULATOR"/>
    <property type="match status" value="1"/>
</dbReference>
<reference evidence="5" key="1">
    <citation type="submission" date="2017-02" db="EMBL/GenBank/DDBJ databases">
        <authorList>
            <person name="Varghese N."/>
            <person name="Submissions S."/>
        </authorList>
    </citation>
    <scope>NUCLEOTIDE SEQUENCE [LARGE SCALE GENOMIC DNA]</scope>
    <source>
        <strain evidence="5">ATCC BAA-34</strain>
    </source>
</reference>
<dbReference type="SUPFAM" id="SSF160246">
    <property type="entry name" value="EspE N-terminal domain-like"/>
    <property type="match status" value="2"/>
</dbReference>
<dbReference type="InterPro" id="IPR050595">
    <property type="entry name" value="Bact_response_regulator"/>
</dbReference>
<dbReference type="GO" id="GO:0000160">
    <property type="term" value="P:phosphorelay signal transduction system"/>
    <property type="evidence" value="ECO:0007669"/>
    <property type="project" value="InterPro"/>
</dbReference>
<dbReference type="InterPro" id="IPR037257">
    <property type="entry name" value="T2SS_E_N_sf"/>
</dbReference>
<keyword evidence="5" id="KW-1185">Reference proteome</keyword>
<evidence type="ECO:0000313" key="4">
    <source>
        <dbReference type="EMBL" id="SKA16625.1"/>
    </source>
</evidence>
<dbReference type="SMART" id="SM00448">
    <property type="entry name" value="REC"/>
    <property type="match status" value="1"/>
</dbReference>
<dbReference type="SUPFAM" id="SSF52172">
    <property type="entry name" value="CheY-like"/>
    <property type="match status" value="1"/>
</dbReference>
<dbReference type="InterPro" id="IPR001789">
    <property type="entry name" value="Sig_transdc_resp-reg_receiver"/>
</dbReference>
<dbReference type="Proteomes" id="UP000190102">
    <property type="component" value="Unassembled WGS sequence"/>
</dbReference>
<dbReference type="EMBL" id="FUWR01000021">
    <property type="protein sequence ID" value="SKA16625.1"/>
    <property type="molecule type" value="Genomic_DNA"/>
</dbReference>
<dbReference type="PROSITE" id="PS50110">
    <property type="entry name" value="RESPONSE_REGULATORY"/>
    <property type="match status" value="1"/>
</dbReference>
<gene>
    <name evidence="4" type="ORF">SAMN02745119_02937</name>
</gene>
<evidence type="ECO:0000256" key="1">
    <source>
        <dbReference type="ARBA" id="ARBA00022553"/>
    </source>
</evidence>
<dbReference type="RefSeq" id="WP_139366787.1">
    <property type="nucleotide sequence ID" value="NZ_FUWR01000021.1"/>
</dbReference>
<accession>A0A1T4RKX5</accession>
<proteinExistence type="predicted"/>
<dbReference type="Gene3D" id="3.30.300.160">
    <property type="entry name" value="Type II secretion system, protein E, N-terminal domain"/>
    <property type="match status" value="1"/>
</dbReference>
<dbReference type="STRING" id="115783.SAMN02745119_02937"/>